<dbReference type="GO" id="GO:0020037">
    <property type="term" value="F:heme binding"/>
    <property type="evidence" value="ECO:0007669"/>
    <property type="project" value="InterPro"/>
</dbReference>
<feature type="chain" id="PRO_5021455057" description="Cytochrome P450" evidence="3">
    <location>
        <begin position="36"/>
        <end position="122"/>
    </location>
</feature>
<accession>A0A4Y7L0U0</accession>
<feature type="signal peptide" evidence="3">
    <location>
        <begin position="1"/>
        <end position="35"/>
    </location>
</feature>
<keyword evidence="2" id="KW-0560">Oxidoreductase</keyword>
<dbReference type="GO" id="GO:0033075">
    <property type="term" value="P:isoquinoline alkaloid biosynthetic process"/>
    <property type="evidence" value="ECO:0007669"/>
    <property type="project" value="UniProtKB-ARBA"/>
</dbReference>
<evidence type="ECO:0000313" key="4">
    <source>
        <dbReference type="EMBL" id="RZC79174.1"/>
    </source>
</evidence>
<evidence type="ECO:0000313" key="5">
    <source>
        <dbReference type="Proteomes" id="UP000316621"/>
    </source>
</evidence>
<reference evidence="4 5" key="1">
    <citation type="journal article" date="2018" name="Science">
        <title>The opium poppy genome and morphinan production.</title>
        <authorList>
            <person name="Guo L."/>
            <person name="Winzer T."/>
            <person name="Yang X."/>
            <person name="Li Y."/>
            <person name="Ning Z."/>
            <person name="He Z."/>
            <person name="Teodor R."/>
            <person name="Lu Y."/>
            <person name="Bowser T.A."/>
            <person name="Graham I.A."/>
            <person name="Ye K."/>
        </authorList>
    </citation>
    <scope>NUCLEOTIDE SEQUENCE [LARGE SCALE GENOMIC DNA]</scope>
    <source>
        <strain evidence="5">cv. HN1</strain>
        <tissue evidence="4">Leaves</tissue>
    </source>
</reference>
<dbReference type="InterPro" id="IPR017972">
    <property type="entry name" value="Cyt_P450_CS"/>
</dbReference>
<dbReference type="PROSITE" id="PS00086">
    <property type="entry name" value="CYTOCHROME_P450"/>
    <property type="match status" value="1"/>
</dbReference>
<dbReference type="GO" id="GO:0004497">
    <property type="term" value="F:monooxygenase activity"/>
    <property type="evidence" value="ECO:0007669"/>
    <property type="project" value="UniProtKB-KW"/>
</dbReference>
<keyword evidence="5" id="KW-1185">Reference proteome</keyword>
<evidence type="ECO:0000256" key="1">
    <source>
        <dbReference type="PIRSR" id="PIRSR602401-1"/>
    </source>
</evidence>
<keyword evidence="1 2" id="KW-0479">Metal-binding</keyword>
<gene>
    <name evidence="4" type="ORF">C5167_003370</name>
</gene>
<keyword evidence="3" id="KW-0732">Signal</keyword>
<comment type="cofactor">
    <cofactor evidence="1">
        <name>heme</name>
        <dbReference type="ChEBI" id="CHEBI:30413"/>
    </cofactor>
</comment>
<dbReference type="AlphaFoldDB" id="A0A4Y7L0U0"/>
<dbReference type="PRINTS" id="PR00463">
    <property type="entry name" value="EP450I"/>
</dbReference>
<name>A0A4Y7L0U0_PAPSO</name>
<dbReference type="InterPro" id="IPR002401">
    <property type="entry name" value="Cyt_P450_E_grp-I"/>
</dbReference>
<keyword evidence="1 2" id="KW-0349">Heme</keyword>
<dbReference type="InterPro" id="IPR036396">
    <property type="entry name" value="Cyt_P450_sf"/>
</dbReference>
<dbReference type="GO" id="GO:0005506">
    <property type="term" value="F:iron ion binding"/>
    <property type="evidence" value="ECO:0007669"/>
    <property type="project" value="InterPro"/>
</dbReference>
<organism evidence="4 5">
    <name type="scientific">Papaver somniferum</name>
    <name type="common">Opium poppy</name>
    <dbReference type="NCBI Taxonomy" id="3469"/>
    <lineage>
        <taxon>Eukaryota</taxon>
        <taxon>Viridiplantae</taxon>
        <taxon>Streptophyta</taxon>
        <taxon>Embryophyta</taxon>
        <taxon>Tracheophyta</taxon>
        <taxon>Spermatophyta</taxon>
        <taxon>Magnoliopsida</taxon>
        <taxon>Ranunculales</taxon>
        <taxon>Papaveraceae</taxon>
        <taxon>Papaveroideae</taxon>
        <taxon>Papaver</taxon>
    </lineage>
</organism>
<dbReference type="Pfam" id="PF00067">
    <property type="entry name" value="p450"/>
    <property type="match status" value="1"/>
</dbReference>
<evidence type="ECO:0008006" key="6">
    <source>
        <dbReference type="Google" id="ProtNLM"/>
    </source>
</evidence>
<evidence type="ECO:0000256" key="3">
    <source>
        <dbReference type="SAM" id="SignalP"/>
    </source>
</evidence>
<dbReference type="EMBL" id="CM010723">
    <property type="protein sequence ID" value="RZC79174.1"/>
    <property type="molecule type" value="Genomic_DNA"/>
</dbReference>
<dbReference type="InterPro" id="IPR001128">
    <property type="entry name" value="Cyt_P450"/>
</dbReference>
<comment type="similarity">
    <text evidence="2">Belongs to the cytochrome P450 family.</text>
</comment>
<feature type="binding site" description="axial binding residue" evidence="1">
    <location>
        <position position="66"/>
    </location>
    <ligand>
        <name>heme</name>
        <dbReference type="ChEBI" id="CHEBI:30413"/>
    </ligand>
    <ligandPart>
        <name>Fe</name>
        <dbReference type="ChEBI" id="CHEBI:18248"/>
    </ligandPart>
</feature>
<keyword evidence="2" id="KW-0503">Monooxygenase</keyword>
<dbReference type="GO" id="GO:0016705">
    <property type="term" value="F:oxidoreductase activity, acting on paired donors, with incorporation or reduction of molecular oxygen"/>
    <property type="evidence" value="ECO:0007669"/>
    <property type="project" value="InterPro"/>
</dbReference>
<proteinExistence type="inferred from homology"/>
<keyword evidence="1 2" id="KW-0408">Iron</keyword>
<sequence length="122" mass="13406">MVVVFCSLHLRFLVELKVCLLNLTTLVNYSILGAADEVVSIEESLVLNDPSVTDSFLPFGSGTRACIGQKFAILGIATLFASLLQHFEVRLEPGSETIPKSMNNSIVQLLPTPKIVFVERNR</sequence>
<protein>
    <recommendedName>
        <fullName evidence="6">Cytochrome P450</fullName>
    </recommendedName>
</protein>
<dbReference type="SUPFAM" id="SSF48264">
    <property type="entry name" value="Cytochrome P450"/>
    <property type="match status" value="1"/>
</dbReference>
<dbReference type="Proteomes" id="UP000316621">
    <property type="component" value="Chromosome 9"/>
</dbReference>
<evidence type="ECO:0000256" key="2">
    <source>
        <dbReference type="RuleBase" id="RU000461"/>
    </source>
</evidence>
<dbReference type="Gene3D" id="1.10.630.10">
    <property type="entry name" value="Cytochrome P450"/>
    <property type="match status" value="1"/>
</dbReference>
<dbReference type="Gramene" id="RZC79174">
    <property type="protein sequence ID" value="RZC79174"/>
    <property type="gene ID" value="C5167_003370"/>
</dbReference>